<sequence length="661" mass="75717">MASNKEVGNGLSLKYWVDKEKKRVIVAEADGDLVDVLFSFLTLPLGTIIRLLNTLQQQEGRENTSLQHDGRDNSSEQQQRQDNISEQHEGRENGSGQQLGLANNSEQQAGTGCINKLCQSFKDMFGLRNTSEQQVKLGCINELYKSVNTLKPDDFRNKICQKMLHSPRNPLESSCQRLKVKLDDSEPTKYFMCHNCSKKGSNLLVSSFKDVKCDCGSLMRKEIELLEEAAADDGVFVKGKAKFLIYDNLTVRRSSPSEFIKPPLKPRHKNLPKREEILDREKILHILKQALISETPLSDVLLKNTSKRSVSFSRVFGPSDYKGYLEIKVMVSKSDNKIKFVEADGDFVDFVASFLTTPLGFILNLKNKKLSCYPIPLLASILKFRNGRLSLGSIRNLYKSVKNLDPSWFIESSNKSLLNPKVAPYFGCERNPLLKPKQDDTAKYWYGLGEMKNENGRVICEKRMISKKHDMLQQPKDIKMLDPRSSDRKKRDGVGFMKRPCLFLVWDNLKLSPLTTTSLDSYNLLSTVSDNLPSTGSDNLPSPDLEEHLLKITKSKAINLLRASLTSDEGAFTRSLSCLLLKWRLQRLIPLWGWWRNKRNKKREKRKRRKSEKDIELNDKKEKEKQEKRKKEETKSAAETKRKKEEINNNSVQKTNEEIKT</sequence>
<dbReference type="GeneID" id="106773876"/>
<accession>A0A1S3VDB6</accession>
<evidence type="ECO:0000256" key="1">
    <source>
        <dbReference type="SAM" id="MobiDB-lite"/>
    </source>
</evidence>
<feature type="region of interest" description="Disordered" evidence="1">
    <location>
        <begin position="60"/>
        <end position="102"/>
    </location>
</feature>
<dbReference type="KEGG" id="vra:106773876"/>
<dbReference type="PANTHER" id="PTHR33103">
    <property type="entry name" value="OS01G0153900 PROTEIN"/>
    <property type="match status" value="1"/>
</dbReference>
<dbReference type="InterPro" id="IPR007750">
    <property type="entry name" value="DUF674"/>
</dbReference>
<name>A0A1S3VDB6_VIGRR</name>
<evidence type="ECO:0000313" key="3">
    <source>
        <dbReference type="RefSeq" id="XP_014516124.1"/>
    </source>
</evidence>
<reference evidence="3" key="2">
    <citation type="submission" date="2025-08" db="UniProtKB">
        <authorList>
            <consortium name="RefSeq"/>
        </authorList>
    </citation>
    <scope>IDENTIFICATION</scope>
    <source>
        <tissue evidence="3">Leaf</tissue>
    </source>
</reference>
<feature type="region of interest" description="Disordered" evidence="1">
    <location>
        <begin position="603"/>
        <end position="661"/>
    </location>
</feature>
<dbReference type="OrthoDB" id="10338468at2759"/>
<dbReference type="Proteomes" id="UP000087766">
    <property type="component" value="Chromosome 9"/>
</dbReference>
<dbReference type="AlphaFoldDB" id="A0A1S3VDB6"/>
<dbReference type="RefSeq" id="XP_014516124.1">
    <property type="nucleotide sequence ID" value="XM_014660638.2"/>
</dbReference>
<feature type="compositionally biased region" description="Basic and acidic residues" evidence="1">
    <location>
        <begin position="83"/>
        <end position="92"/>
    </location>
</feature>
<protein>
    <submittedName>
        <fullName evidence="3">Uncharacterized protein LOC106773876</fullName>
    </submittedName>
</protein>
<organism evidence="2 3">
    <name type="scientific">Vigna radiata var. radiata</name>
    <name type="common">Mung bean</name>
    <name type="synonym">Phaseolus aureus</name>
    <dbReference type="NCBI Taxonomy" id="3916"/>
    <lineage>
        <taxon>Eukaryota</taxon>
        <taxon>Viridiplantae</taxon>
        <taxon>Streptophyta</taxon>
        <taxon>Embryophyta</taxon>
        <taxon>Tracheophyta</taxon>
        <taxon>Spermatophyta</taxon>
        <taxon>Magnoliopsida</taxon>
        <taxon>eudicotyledons</taxon>
        <taxon>Gunneridae</taxon>
        <taxon>Pentapetalae</taxon>
        <taxon>rosids</taxon>
        <taxon>fabids</taxon>
        <taxon>Fabales</taxon>
        <taxon>Fabaceae</taxon>
        <taxon>Papilionoideae</taxon>
        <taxon>50 kb inversion clade</taxon>
        <taxon>NPAAA clade</taxon>
        <taxon>indigoferoid/millettioid clade</taxon>
        <taxon>Phaseoleae</taxon>
        <taxon>Vigna</taxon>
    </lineage>
</organism>
<dbReference type="STRING" id="3916.A0A1S3VDB6"/>
<feature type="compositionally biased region" description="Basic and acidic residues" evidence="1">
    <location>
        <begin position="611"/>
        <end position="647"/>
    </location>
</feature>
<proteinExistence type="predicted"/>
<evidence type="ECO:0000313" key="2">
    <source>
        <dbReference type="Proteomes" id="UP000087766"/>
    </source>
</evidence>
<gene>
    <name evidence="3" type="primary">LOC106773876</name>
</gene>
<dbReference type="Pfam" id="PF05056">
    <property type="entry name" value="DUF674"/>
    <property type="match status" value="2"/>
</dbReference>
<dbReference type="PANTHER" id="PTHR33103:SF93">
    <property type="entry name" value="DUF674 FAMILY PROTEIN"/>
    <property type="match status" value="1"/>
</dbReference>
<keyword evidence="2" id="KW-1185">Reference proteome</keyword>
<reference evidence="2" key="1">
    <citation type="journal article" date="2014" name="Nat. Commun.">
        <title>Genome sequence of mungbean and insights into evolution within Vigna species.</title>
        <authorList>
            <person name="Kang Y.J."/>
            <person name="Kim S.K."/>
            <person name="Kim M.Y."/>
            <person name="Lestari P."/>
            <person name="Kim K.H."/>
            <person name="Ha B.K."/>
            <person name="Jun T.H."/>
            <person name="Hwang W.J."/>
            <person name="Lee T."/>
            <person name="Lee J."/>
            <person name="Shim S."/>
            <person name="Yoon M.Y."/>
            <person name="Jang Y.E."/>
            <person name="Han K.S."/>
            <person name="Taeprayoon P."/>
            <person name="Yoon N."/>
            <person name="Somta P."/>
            <person name="Tanya P."/>
            <person name="Kim K.S."/>
            <person name="Gwag J.G."/>
            <person name="Moon J.K."/>
            <person name="Lee Y.H."/>
            <person name="Park B.S."/>
            <person name="Bombarely A."/>
            <person name="Doyle J.J."/>
            <person name="Jackson S.A."/>
            <person name="Schafleitner R."/>
            <person name="Srinives P."/>
            <person name="Varshney R.K."/>
            <person name="Lee S.H."/>
        </authorList>
    </citation>
    <scope>NUCLEOTIDE SEQUENCE [LARGE SCALE GENOMIC DNA]</scope>
    <source>
        <strain evidence="2">cv. VC1973A</strain>
    </source>
</reference>